<feature type="region of interest" description="Disordered" evidence="1">
    <location>
        <begin position="71"/>
        <end position="105"/>
    </location>
</feature>
<dbReference type="Proteomes" id="UP001066276">
    <property type="component" value="Chromosome 9"/>
</dbReference>
<comment type="caution">
    <text evidence="2">The sequence shown here is derived from an EMBL/GenBank/DDBJ whole genome shotgun (WGS) entry which is preliminary data.</text>
</comment>
<dbReference type="EMBL" id="JANPWB010000013">
    <property type="protein sequence ID" value="KAJ1106731.1"/>
    <property type="molecule type" value="Genomic_DNA"/>
</dbReference>
<proteinExistence type="predicted"/>
<protein>
    <submittedName>
        <fullName evidence="2">Uncharacterized protein</fullName>
    </submittedName>
</protein>
<organism evidence="2 3">
    <name type="scientific">Pleurodeles waltl</name>
    <name type="common">Iberian ribbed newt</name>
    <dbReference type="NCBI Taxonomy" id="8319"/>
    <lineage>
        <taxon>Eukaryota</taxon>
        <taxon>Metazoa</taxon>
        <taxon>Chordata</taxon>
        <taxon>Craniata</taxon>
        <taxon>Vertebrata</taxon>
        <taxon>Euteleostomi</taxon>
        <taxon>Amphibia</taxon>
        <taxon>Batrachia</taxon>
        <taxon>Caudata</taxon>
        <taxon>Salamandroidea</taxon>
        <taxon>Salamandridae</taxon>
        <taxon>Pleurodelinae</taxon>
        <taxon>Pleurodeles</taxon>
    </lineage>
</organism>
<reference evidence="2" key="1">
    <citation type="journal article" date="2022" name="bioRxiv">
        <title>Sequencing and chromosome-scale assembly of the giantPleurodeles waltlgenome.</title>
        <authorList>
            <person name="Brown T."/>
            <person name="Elewa A."/>
            <person name="Iarovenko S."/>
            <person name="Subramanian E."/>
            <person name="Araus A.J."/>
            <person name="Petzold A."/>
            <person name="Susuki M."/>
            <person name="Suzuki K.-i.T."/>
            <person name="Hayashi T."/>
            <person name="Toyoda A."/>
            <person name="Oliveira C."/>
            <person name="Osipova E."/>
            <person name="Leigh N.D."/>
            <person name="Simon A."/>
            <person name="Yun M.H."/>
        </authorList>
    </citation>
    <scope>NUCLEOTIDE SEQUENCE</scope>
    <source>
        <strain evidence="2">20211129_DDA</strain>
        <tissue evidence="2">Liver</tissue>
    </source>
</reference>
<evidence type="ECO:0000313" key="3">
    <source>
        <dbReference type="Proteomes" id="UP001066276"/>
    </source>
</evidence>
<feature type="compositionally biased region" description="Polar residues" evidence="1">
    <location>
        <begin position="19"/>
        <end position="29"/>
    </location>
</feature>
<sequence length="105" mass="11190">MRNPLHHSGGHLTPCAASSGITSRVTSRSGAYASRFHGNPKHTPIQRKPNTTLAGARRTAARFAQTQQLRGTIMNQSQRAGKAKSVKGRGKGKSQIAAVMRAVDT</sequence>
<accession>A0AAV7MSL5</accession>
<keyword evidence="3" id="KW-1185">Reference proteome</keyword>
<evidence type="ECO:0000256" key="1">
    <source>
        <dbReference type="SAM" id="MobiDB-lite"/>
    </source>
</evidence>
<gene>
    <name evidence="2" type="ORF">NDU88_004131</name>
</gene>
<evidence type="ECO:0000313" key="2">
    <source>
        <dbReference type="EMBL" id="KAJ1106731.1"/>
    </source>
</evidence>
<name>A0AAV7MSL5_PLEWA</name>
<feature type="compositionally biased region" description="Basic residues" evidence="1">
    <location>
        <begin position="81"/>
        <end position="92"/>
    </location>
</feature>
<dbReference type="AlphaFoldDB" id="A0AAV7MSL5"/>
<feature type="region of interest" description="Disordered" evidence="1">
    <location>
        <begin position="1"/>
        <end position="49"/>
    </location>
</feature>